<keyword evidence="1 6" id="KW-0645">Protease</keyword>
<dbReference type="SUPFAM" id="SSF55486">
    <property type="entry name" value="Metalloproteases ('zincins'), catalytic domain"/>
    <property type="match status" value="1"/>
</dbReference>
<dbReference type="HOGENOM" id="CLU_021290_2_0_14"/>
<reference evidence="9 10" key="1">
    <citation type="journal article" date="2013" name="J. Mol. Microbiol. Biotechnol.">
        <title>Analysis of the Complete Genomes of Acholeplasma brassicae , A. palmae and A. laidlawii and Their Comparison to the Obligate Parasites from ' Candidatus Phytoplasma'.</title>
        <authorList>
            <person name="Kube M."/>
            <person name="Siewert C."/>
            <person name="Migdoll A.M."/>
            <person name="Duduk B."/>
            <person name="Holz S."/>
            <person name="Rabus R."/>
            <person name="Seemuller E."/>
            <person name="Mitrovic J."/>
            <person name="Muller I."/>
            <person name="Buttner C."/>
            <person name="Reinhardt R."/>
        </authorList>
    </citation>
    <scope>NUCLEOTIDE SEQUENCE [LARGE SCALE GENOMIC DNA]</scope>
    <source>
        <strain evidence="9 10">J233</strain>
    </source>
</reference>
<comment type="similarity">
    <text evidence="6">Belongs to the peptidase M3B family.</text>
</comment>
<keyword evidence="5 6" id="KW-0482">Metalloprotease</keyword>
<dbReference type="GO" id="GO:0006518">
    <property type="term" value="P:peptide metabolic process"/>
    <property type="evidence" value="ECO:0007669"/>
    <property type="project" value="TreeGrafter"/>
</dbReference>
<dbReference type="EC" id="3.4.24.-" evidence="6"/>
<dbReference type="GO" id="GO:0006508">
    <property type="term" value="P:proteolysis"/>
    <property type="evidence" value="ECO:0007669"/>
    <property type="project" value="UniProtKB-KW"/>
</dbReference>
<dbReference type="KEGG" id="apal:BN85402630"/>
<dbReference type="Gene3D" id="1.10.287.830">
    <property type="entry name" value="putative peptidase helix hairpin domain like"/>
    <property type="match status" value="1"/>
</dbReference>
<keyword evidence="3 6" id="KW-0378">Hydrolase</keyword>
<keyword evidence="10" id="KW-1185">Reference proteome</keyword>
<protein>
    <recommendedName>
        <fullName evidence="6">Oligopeptidase F</fullName>
        <ecNumber evidence="6">3.4.24.-</ecNumber>
    </recommendedName>
</protein>
<dbReference type="GO" id="GO:0004222">
    <property type="term" value="F:metalloendopeptidase activity"/>
    <property type="evidence" value="ECO:0007669"/>
    <property type="project" value="UniProtKB-UniRule"/>
</dbReference>
<dbReference type="Pfam" id="PF08439">
    <property type="entry name" value="Peptidase_M3_N"/>
    <property type="match status" value="1"/>
</dbReference>
<comment type="cofactor">
    <cofactor evidence="6">
        <name>Zn(2+)</name>
        <dbReference type="ChEBI" id="CHEBI:29105"/>
    </cofactor>
    <text evidence="6">Binds 1 zinc ion.</text>
</comment>
<dbReference type="AlphaFoldDB" id="U4KNQ8"/>
<keyword evidence="4 6" id="KW-0862">Zinc</keyword>
<dbReference type="InterPro" id="IPR042088">
    <property type="entry name" value="OligoPept_F_C"/>
</dbReference>
<dbReference type="CDD" id="cd09608">
    <property type="entry name" value="M3B_PepF"/>
    <property type="match status" value="1"/>
</dbReference>
<dbReference type="InterPro" id="IPR045090">
    <property type="entry name" value="Pept_M3A_M3B"/>
</dbReference>
<dbReference type="Pfam" id="PF01432">
    <property type="entry name" value="Peptidase_M3"/>
    <property type="match status" value="1"/>
</dbReference>
<evidence type="ECO:0000256" key="3">
    <source>
        <dbReference type="ARBA" id="ARBA00022801"/>
    </source>
</evidence>
<sequence>MQKWDLTYFYPSDDAWEKDYEILESMINHFETFQGKLNEFDTFKAYHLYEEKFITLLYKVYPYAHLGSDLNLKDSVKGNQNQRVGLLLSKLGQKTSFVSPEIISLGEEKVISWAKNDDFLKAYVFPFEKLFRGQKHVLSELEEKILANYSSIRSIPTQLYQSLSIIDRTDEEVTLSNGKKVLVSAASYRALIEESENPSDRQLVFEALYKRYKDNKSAFANTYNLVLQQRAASYKSRNYASSLEAALDGNNIPVSVFHNLKDVVYENTDLIKRYINLRKKHLNLETYHTYDRFLKLAKSDKKYTYAESKELFFESIKHFTPEFVEKQKSAVADGFVDVLPQDGKRTGAYSSGFYGHHPFILLNHNETLDSAFTLAHEAGHSAHTLFSNEARPMAIADYTIFVAEIASTFNEHALLDYMLKNVTSKNERIVLLESAIDGILSTFYRQTLFATYEYEANKLVEEGKPINADALSKIMIDLYKHYYDLDIAKENGKELVWAYIPHLFHTPFYVYQYATSYSASLKIYSDIKNNKPHAMENYLGLLKSGGSDYPVNQAKKAGADLTTKDTFLAVITRFKELLDLLEETLKA</sequence>
<evidence type="ECO:0000256" key="6">
    <source>
        <dbReference type="RuleBase" id="RU368091"/>
    </source>
</evidence>
<dbReference type="STRING" id="1318466.BN85402630"/>
<dbReference type="InterPro" id="IPR001567">
    <property type="entry name" value="Pept_M3A_M3B_dom"/>
</dbReference>
<dbReference type="EMBL" id="FO681347">
    <property type="protein sequence ID" value="CCV63840.1"/>
    <property type="molecule type" value="Genomic_DNA"/>
</dbReference>
<accession>U4KNQ8</accession>
<evidence type="ECO:0000313" key="9">
    <source>
        <dbReference type="EMBL" id="CCV63840.1"/>
    </source>
</evidence>
<feature type="domain" description="Peptidase M3A/M3B catalytic" evidence="7">
    <location>
        <begin position="193"/>
        <end position="569"/>
    </location>
</feature>
<evidence type="ECO:0000256" key="4">
    <source>
        <dbReference type="ARBA" id="ARBA00022833"/>
    </source>
</evidence>
<dbReference type="Gene3D" id="1.20.140.70">
    <property type="entry name" value="Oligopeptidase f, N-terminal domain"/>
    <property type="match status" value="1"/>
</dbReference>
<dbReference type="PANTHER" id="PTHR11804:SF84">
    <property type="entry name" value="SACCHAROLYSIN"/>
    <property type="match status" value="1"/>
</dbReference>
<keyword evidence="2 6" id="KW-0479">Metal-binding</keyword>
<feature type="domain" description="Oligopeptidase F N-terminal" evidence="8">
    <location>
        <begin position="101"/>
        <end position="165"/>
    </location>
</feature>
<evidence type="ECO:0000256" key="2">
    <source>
        <dbReference type="ARBA" id="ARBA00022723"/>
    </source>
</evidence>
<dbReference type="NCBIfam" id="TIGR00181">
    <property type="entry name" value="pepF"/>
    <property type="match status" value="1"/>
</dbReference>
<evidence type="ECO:0000256" key="5">
    <source>
        <dbReference type="ARBA" id="ARBA00023049"/>
    </source>
</evidence>
<dbReference type="RefSeq" id="WP_026655592.1">
    <property type="nucleotide sequence ID" value="NC_022538.1"/>
</dbReference>
<evidence type="ECO:0000313" key="10">
    <source>
        <dbReference type="Proteomes" id="UP000032740"/>
    </source>
</evidence>
<comment type="function">
    <text evidence="6">Has oligopeptidase activity and degrades a variety of small bioactive peptides.</text>
</comment>
<dbReference type="Proteomes" id="UP000032740">
    <property type="component" value="Chromosome"/>
</dbReference>
<proteinExistence type="inferred from homology"/>
<evidence type="ECO:0000256" key="1">
    <source>
        <dbReference type="ARBA" id="ARBA00022670"/>
    </source>
</evidence>
<dbReference type="InterPro" id="IPR013647">
    <property type="entry name" value="OligopepF_N_dom"/>
</dbReference>
<evidence type="ECO:0000259" key="8">
    <source>
        <dbReference type="Pfam" id="PF08439"/>
    </source>
</evidence>
<name>U4KNQ8_ALTPJ</name>
<dbReference type="InterPro" id="IPR004438">
    <property type="entry name" value="Peptidase_M3B"/>
</dbReference>
<dbReference type="GO" id="GO:0046872">
    <property type="term" value="F:metal ion binding"/>
    <property type="evidence" value="ECO:0007669"/>
    <property type="project" value="UniProtKB-UniRule"/>
</dbReference>
<dbReference type="OrthoDB" id="9766487at2"/>
<dbReference type="Gene3D" id="1.10.1370.20">
    <property type="entry name" value="Oligoendopeptidase f, C-terminal domain"/>
    <property type="match status" value="1"/>
</dbReference>
<evidence type="ECO:0000259" key="7">
    <source>
        <dbReference type="Pfam" id="PF01432"/>
    </source>
</evidence>
<gene>
    <name evidence="9" type="primary">pepB</name>
    <name evidence="9" type="ORF">BN85402630</name>
</gene>
<dbReference type="PANTHER" id="PTHR11804">
    <property type="entry name" value="PROTEASE M3 THIMET OLIGOPEPTIDASE-RELATED"/>
    <property type="match status" value="1"/>
</dbReference>
<organism evidence="9 10">
    <name type="scientific">Alteracholeplasma palmae (strain ATCC 49389 / J233)</name>
    <name type="common">Acholeplasma palmae</name>
    <dbReference type="NCBI Taxonomy" id="1318466"/>
    <lineage>
        <taxon>Bacteria</taxon>
        <taxon>Bacillati</taxon>
        <taxon>Mycoplasmatota</taxon>
        <taxon>Mollicutes</taxon>
        <taxon>Acholeplasmatales</taxon>
        <taxon>Acholeplasmataceae</taxon>
        <taxon>Acholeplasma</taxon>
    </lineage>
</organism>